<dbReference type="PROSITE" id="PS51819">
    <property type="entry name" value="VOC"/>
    <property type="match status" value="1"/>
</dbReference>
<dbReference type="PANTHER" id="PTHR43048:SF4">
    <property type="entry name" value="RING-CLEAVING DIOXYGENASE-RELATED"/>
    <property type="match status" value="1"/>
</dbReference>
<gene>
    <name evidence="3" type="ORF">GQF03_17615</name>
</gene>
<evidence type="ECO:0000313" key="3">
    <source>
        <dbReference type="EMBL" id="MZR24156.1"/>
    </source>
</evidence>
<organism evidence="3 4">
    <name type="scientific">Sneathiella chungangensis</name>
    <dbReference type="NCBI Taxonomy" id="1418234"/>
    <lineage>
        <taxon>Bacteria</taxon>
        <taxon>Pseudomonadati</taxon>
        <taxon>Pseudomonadota</taxon>
        <taxon>Alphaproteobacteria</taxon>
        <taxon>Sneathiellales</taxon>
        <taxon>Sneathiellaceae</taxon>
        <taxon>Sneathiella</taxon>
    </lineage>
</organism>
<evidence type="ECO:0000313" key="4">
    <source>
        <dbReference type="Proteomes" id="UP000445696"/>
    </source>
</evidence>
<protein>
    <submittedName>
        <fullName evidence="3">Glyoxalase</fullName>
    </submittedName>
</protein>
<dbReference type="GO" id="GO:0046872">
    <property type="term" value="F:metal ion binding"/>
    <property type="evidence" value="ECO:0007669"/>
    <property type="project" value="UniProtKB-KW"/>
</dbReference>
<proteinExistence type="predicted"/>
<dbReference type="RefSeq" id="WP_161340612.1">
    <property type="nucleotide sequence ID" value="NZ_JBHSDG010000003.1"/>
</dbReference>
<keyword evidence="1" id="KW-0479">Metal-binding</keyword>
<dbReference type="PANTHER" id="PTHR43048">
    <property type="entry name" value="METHYLMALONYL-COA EPIMERASE"/>
    <property type="match status" value="1"/>
</dbReference>
<accession>A0A845MM91</accession>
<dbReference type="InterPro" id="IPR004360">
    <property type="entry name" value="Glyas_Fos-R_dOase_dom"/>
</dbReference>
<dbReference type="OrthoDB" id="9803104at2"/>
<sequence>MAVKRIVVNIATQDFDRARAFYGDILGLEMAMDLGWIQTYVGTGLAAPQVSFAREGGSGTDVPDLSIEVDNLDEVYQNAIAAKIPILYGPVEEPWGVRRFYLKDPFGRVVNILTHRE</sequence>
<keyword evidence="4" id="KW-1185">Reference proteome</keyword>
<dbReference type="SUPFAM" id="SSF54593">
    <property type="entry name" value="Glyoxalase/Bleomycin resistance protein/Dihydroxybiphenyl dioxygenase"/>
    <property type="match status" value="1"/>
</dbReference>
<dbReference type="Pfam" id="PF00903">
    <property type="entry name" value="Glyoxalase"/>
    <property type="match status" value="1"/>
</dbReference>
<dbReference type="GO" id="GO:0046491">
    <property type="term" value="P:L-methylmalonyl-CoA metabolic process"/>
    <property type="evidence" value="ECO:0007669"/>
    <property type="project" value="TreeGrafter"/>
</dbReference>
<reference evidence="3 4" key="1">
    <citation type="journal article" date="2014" name="Int. J. Syst. Evol. Microbiol.">
        <title>Sneathiella chungangensis sp. nov., isolated from a marine sand, and emended description of the genus Sneathiella.</title>
        <authorList>
            <person name="Siamphan C."/>
            <person name="Kim H."/>
            <person name="Lee J.S."/>
            <person name="Kim W."/>
        </authorList>
    </citation>
    <scope>NUCLEOTIDE SEQUENCE [LARGE SCALE GENOMIC DNA]</scope>
    <source>
        <strain evidence="3 4">KCTC 32476</strain>
    </source>
</reference>
<dbReference type="InterPro" id="IPR051785">
    <property type="entry name" value="MMCE/EMCE_epimerase"/>
</dbReference>
<name>A0A845MM91_9PROT</name>
<dbReference type="GO" id="GO:0004493">
    <property type="term" value="F:methylmalonyl-CoA epimerase activity"/>
    <property type="evidence" value="ECO:0007669"/>
    <property type="project" value="TreeGrafter"/>
</dbReference>
<dbReference type="InterPro" id="IPR029068">
    <property type="entry name" value="Glyas_Bleomycin-R_OHBP_Dase"/>
</dbReference>
<dbReference type="AlphaFoldDB" id="A0A845MM91"/>
<feature type="domain" description="VOC" evidence="2">
    <location>
        <begin position="2"/>
        <end position="115"/>
    </location>
</feature>
<dbReference type="Gene3D" id="3.10.180.10">
    <property type="entry name" value="2,3-Dihydroxybiphenyl 1,2-Dioxygenase, domain 1"/>
    <property type="match status" value="1"/>
</dbReference>
<dbReference type="InterPro" id="IPR037523">
    <property type="entry name" value="VOC_core"/>
</dbReference>
<evidence type="ECO:0000256" key="1">
    <source>
        <dbReference type="ARBA" id="ARBA00022723"/>
    </source>
</evidence>
<dbReference type="EMBL" id="WTVA01000015">
    <property type="protein sequence ID" value="MZR24156.1"/>
    <property type="molecule type" value="Genomic_DNA"/>
</dbReference>
<dbReference type="Proteomes" id="UP000445696">
    <property type="component" value="Unassembled WGS sequence"/>
</dbReference>
<evidence type="ECO:0000259" key="2">
    <source>
        <dbReference type="PROSITE" id="PS51819"/>
    </source>
</evidence>
<comment type="caution">
    <text evidence="3">The sequence shown here is derived from an EMBL/GenBank/DDBJ whole genome shotgun (WGS) entry which is preliminary data.</text>
</comment>